<keyword evidence="1" id="KW-0677">Repeat</keyword>
<dbReference type="EMBL" id="JACJJG010000017">
    <property type="protein sequence ID" value="MBM6673288.1"/>
    <property type="molecule type" value="Genomic_DNA"/>
</dbReference>
<dbReference type="PANTHER" id="PTHR45586:SF1">
    <property type="entry name" value="LIPOPOLYSACCHARIDE ASSEMBLY PROTEIN B"/>
    <property type="match status" value="1"/>
</dbReference>
<feature type="signal peptide" evidence="4">
    <location>
        <begin position="1"/>
        <end position="22"/>
    </location>
</feature>
<dbReference type="SMART" id="SM00028">
    <property type="entry name" value="TPR"/>
    <property type="match status" value="4"/>
</dbReference>
<dbReference type="RefSeq" id="WP_205103950.1">
    <property type="nucleotide sequence ID" value="NZ_JACJJG010000017.1"/>
</dbReference>
<dbReference type="InterPro" id="IPR051012">
    <property type="entry name" value="CellSynth/LPSAsmb/PSIAsmb"/>
</dbReference>
<dbReference type="SUPFAM" id="SSF48452">
    <property type="entry name" value="TPR-like"/>
    <property type="match status" value="1"/>
</dbReference>
<keyword evidence="2 3" id="KW-0802">TPR repeat</keyword>
<evidence type="ECO:0000256" key="2">
    <source>
        <dbReference type="ARBA" id="ARBA00022803"/>
    </source>
</evidence>
<dbReference type="Pfam" id="PF13432">
    <property type="entry name" value="TPR_16"/>
    <property type="match status" value="2"/>
</dbReference>
<name>A0A939B7G1_9BACT</name>
<dbReference type="InterPro" id="IPR019734">
    <property type="entry name" value="TPR_rpt"/>
</dbReference>
<dbReference type="PROSITE" id="PS50005">
    <property type="entry name" value="TPR"/>
    <property type="match status" value="2"/>
</dbReference>
<sequence length="473" mass="52746">MKAIKYVLAGVLMTSVFAPSMAQDVKSQVEAIKKVVTDNKSNPAAAEEQVKDFVKENKKNAEALAGLGRAYFEIKDTASAREYAMMAIDRGKDNKGKALAYILLGDIAALSDEGGGAASQYNQAMLLDPQNPTGYIKYAAVYRKVDPEGSVAVLEKLRQVQPDYPVDAEAGHFFYGANKFDKAVEYYGKVDLNQLKENYLTEYATAALLMADSKKSLEVSLFGVNKNPRDAAMNRITFYNYTDLKDYKNAIKYADALFNKSDSAKISARDHQYYGYALMGDSAFDQAIEQFKKALEMNAELNDVRKQLSDAYLAKNDFTNGLAYYDEYLSKIEKPSVPDLDGLAKLYMQQAASMDSLTTDKVNAFKKADEIYGKIAADSPGNKLYATMMRARINSQLDPESTQGLAKPYYEEYAQLAQTEQANNPKLLIEPYLYLGYYYILKEDNATAKTYYEKVKAIDPQNSIANQALEVLK</sequence>
<comment type="caution">
    <text evidence="5">The sequence shown here is derived from an EMBL/GenBank/DDBJ whole genome shotgun (WGS) entry which is preliminary data.</text>
</comment>
<evidence type="ECO:0000256" key="4">
    <source>
        <dbReference type="SAM" id="SignalP"/>
    </source>
</evidence>
<keyword evidence="6" id="KW-1185">Reference proteome</keyword>
<dbReference type="AlphaFoldDB" id="A0A939B7G1"/>
<organism evidence="5 6">
    <name type="scientific">Marseilla massiliensis</name>
    <dbReference type="NCBI Taxonomy" id="1841864"/>
    <lineage>
        <taxon>Bacteria</taxon>
        <taxon>Pseudomonadati</taxon>
        <taxon>Bacteroidota</taxon>
        <taxon>Bacteroidia</taxon>
        <taxon>Bacteroidales</taxon>
        <taxon>Prevotellaceae</taxon>
        <taxon>Marseilla</taxon>
    </lineage>
</organism>
<dbReference type="Gene3D" id="1.25.40.10">
    <property type="entry name" value="Tetratricopeptide repeat domain"/>
    <property type="match status" value="2"/>
</dbReference>
<accession>A0A939B7G1</accession>
<dbReference type="Pfam" id="PF13181">
    <property type="entry name" value="TPR_8"/>
    <property type="match status" value="1"/>
</dbReference>
<protein>
    <submittedName>
        <fullName evidence="5">Tetratricopeptide repeat protein</fullName>
    </submittedName>
</protein>
<keyword evidence="4" id="KW-0732">Signal</keyword>
<evidence type="ECO:0000256" key="1">
    <source>
        <dbReference type="ARBA" id="ARBA00022737"/>
    </source>
</evidence>
<dbReference type="InterPro" id="IPR011990">
    <property type="entry name" value="TPR-like_helical_dom_sf"/>
</dbReference>
<reference evidence="5" key="2">
    <citation type="journal article" date="2021" name="Sci. Rep.">
        <title>The distribution of antibiotic resistance genes in chicken gut microbiota commensals.</title>
        <authorList>
            <person name="Juricova H."/>
            <person name="Matiasovicova J."/>
            <person name="Kubasova T."/>
            <person name="Cejkova D."/>
            <person name="Rychlik I."/>
        </authorList>
    </citation>
    <scope>NUCLEOTIDE SEQUENCE</scope>
    <source>
        <strain evidence="5">An824</strain>
    </source>
</reference>
<feature type="repeat" description="TPR" evidence="3">
    <location>
        <begin position="268"/>
        <end position="301"/>
    </location>
</feature>
<proteinExistence type="predicted"/>
<reference evidence="5" key="1">
    <citation type="submission" date="2020-08" db="EMBL/GenBank/DDBJ databases">
        <authorList>
            <person name="Cejkova D."/>
            <person name="Kubasova T."/>
            <person name="Jahodarova E."/>
            <person name="Rychlik I."/>
        </authorList>
    </citation>
    <scope>NUCLEOTIDE SEQUENCE</scope>
    <source>
        <strain evidence="5">An824</strain>
    </source>
</reference>
<evidence type="ECO:0000256" key="3">
    <source>
        <dbReference type="PROSITE-ProRule" id="PRU00339"/>
    </source>
</evidence>
<dbReference type="PANTHER" id="PTHR45586">
    <property type="entry name" value="TPR REPEAT-CONTAINING PROTEIN PA4667"/>
    <property type="match status" value="1"/>
</dbReference>
<gene>
    <name evidence="5" type="ORF">H6A34_05280</name>
</gene>
<evidence type="ECO:0000313" key="5">
    <source>
        <dbReference type="EMBL" id="MBM6673288.1"/>
    </source>
</evidence>
<feature type="repeat" description="TPR" evidence="3">
    <location>
        <begin position="429"/>
        <end position="462"/>
    </location>
</feature>
<evidence type="ECO:0000313" key="6">
    <source>
        <dbReference type="Proteomes" id="UP000706891"/>
    </source>
</evidence>
<dbReference type="Proteomes" id="UP000706891">
    <property type="component" value="Unassembled WGS sequence"/>
</dbReference>
<feature type="chain" id="PRO_5037141611" evidence="4">
    <location>
        <begin position="23"/>
        <end position="473"/>
    </location>
</feature>